<protein>
    <submittedName>
        <fullName evidence="2">DUF485 domain-containing protein</fullName>
    </submittedName>
</protein>
<keyword evidence="1" id="KW-1133">Transmembrane helix</keyword>
<dbReference type="RefSeq" id="WP_078199047.1">
    <property type="nucleotide sequence ID" value="NZ_CP017758.1"/>
</dbReference>
<name>A0A1U9UWU6_CUPNE</name>
<evidence type="ECO:0000256" key="1">
    <source>
        <dbReference type="SAM" id="Phobius"/>
    </source>
</evidence>
<feature type="transmembrane region" description="Helical" evidence="1">
    <location>
        <begin position="67"/>
        <end position="84"/>
    </location>
</feature>
<dbReference type="PANTHER" id="PTHR38598:SF1">
    <property type="entry name" value="INNER MEMBRANE PROTEIN YJCH"/>
    <property type="match status" value="1"/>
</dbReference>
<evidence type="ECO:0000313" key="2">
    <source>
        <dbReference type="EMBL" id="AQV96585.1"/>
    </source>
</evidence>
<dbReference type="EMBL" id="CP017758">
    <property type="protein sequence ID" value="AQV96585.1"/>
    <property type="molecule type" value="Genomic_DNA"/>
</dbReference>
<sequence>MKNIEITKLLRNRCFRELVYERTRLSMALSLVVLVGYYGFILTAAFYPTLLSLPISEKSLVTVGWPIGAALIIISWLLTGWYVYCANRRFDDLNAQFLREVH</sequence>
<dbReference type="KEGG" id="cuh:BJN34_22220"/>
<dbReference type="PANTHER" id="PTHR38598">
    <property type="entry name" value="INNER MEMBRANE PROTEIN YJCH"/>
    <property type="match status" value="1"/>
</dbReference>
<dbReference type="OrthoDB" id="5297034at2"/>
<feature type="transmembrane region" description="Helical" evidence="1">
    <location>
        <begin position="25"/>
        <end position="47"/>
    </location>
</feature>
<keyword evidence="1" id="KW-0472">Membrane</keyword>
<evidence type="ECO:0000313" key="3">
    <source>
        <dbReference type="Proteomes" id="UP000189627"/>
    </source>
</evidence>
<dbReference type="Proteomes" id="UP000189627">
    <property type="component" value="Chromosome 2"/>
</dbReference>
<organism evidence="2 3">
    <name type="scientific">Cupriavidus necator</name>
    <name type="common">Alcaligenes eutrophus</name>
    <name type="synonym">Ralstonia eutropha</name>
    <dbReference type="NCBI Taxonomy" id="106590"/>
    <lineage>
        <taxon>Bacteria</taxon>
        <taxon>Pseudomonadati</taxon>
        <taxon>Pseudomonadota</taxon>
        <taxon>Betaproteobacteria</taxon>
        <taxon>Burkholderiales</taxon>
        <taxon>Burkholderiaceae</taxon>
        <taxon>Cupriavidus</taxon>
    </lineage>
</organism>
<keyword evidence="1" id="KW-0812">Transmembrane</keyword>
<dbReference type="InterPro" id="IPR052959">
    <property type="entry name" value="Inner_membrane_assoc"/>
</dbReference>
<dbReference type="GO" id="GO:0005886">
    <property type="term" value="C:plasma membrane"/>
    <property type="evidence" value="ECO:0007669"/>
    <property type="project" value="TreeGrafter"/>
</dbReference>
<proteinExistence type="predicted"/>
<dbReference type="AlphaFoldDB" id="A0A1U9UWU6"/>
<dbReference type="Pfam" id="PF04341">
    <property type="entry name" value="DUF485"/>
    <property type="match status" value="1"/>
</dbReference>
<gene>
    <name evidence="2" type="ORF">BJN34_22220</name>
</gene>
<accession>A0A1U9UWU6</accession>
<reference evidence="3" key="1">
    <citation type="submission" date="2017-02" db="EMBL/GenBank/DDBJ databases">
        <title>Complete genome sequence of Cupriavidus necator strain NH9, a 3-chlorobenzoate degrader.</title>
        <authorList>
            <person name="Moriuchi R."/>
            <person name="Dohra H."/>
            <person name="Ogawa N."/>
        </authorList>
    </citation>
    <scope>NUCLEOTIDE SEQUENCE [LARGE SCALE GENOMIC DNA]</scope>
    <source>
        <strain evidence="3">NH9</strain>
    </source>
</reference>
<dbReference type="InterPro" id="IPR007436">
    <property type="entry name" value="DUF485"/>
</dbReference>